<evidence type="ECO:0000259" key="7">
    <source>
        <dbReference type="PROSITE" id="PS50888"/>
    </source>
</evidence>
<organism evidence="8 9">
    <name type="scientific">Musa balbisiana</name>
    <name type="common">Banana</name>
    <dbReference type="NCBI Taxonomy" id="52838"/>
    <lineage>
        <taxon>Eukaryota</taxon>
        <taxon>Viridiplantae</taxon>
        <taxon>Streptophyta</taxon>
        <taxon>Embryophyta</taxon>
        <taxon>Tracheophyta</taxon>
        <taxon>Spermatophyta</taxon>
        <taxon>Magnoliopsida</taxon>
        <taxon>Liliopsida</taxon>
        <taxon>Zingiberales</taxon>
        <taxon>Musaceae</taxon>
        <taxon>Musa</taxon>
    </lineage>
</organism>
<comment type="subcellular location">
    <subcellularLocation>
        <location evidence="1">Nucleus</location>
    </subcellularLocation>
</comment>
<reference evidence="8 9" key="1">
    <citation type="journal article" date="2019" name="Nat. Plants">
        <title>Genome sequencing of Musa balbisiana reveals subgenome evolution and function divergence in polyploid bananas.</title>
        <authorList>
            <person name="Yao X."/>
        </authorList>
    </citation>
    <scope>NUCLEOTIDE SEQUENCE [LARGE SCALE GENOMIC DNA]</scope>
    <source>
        <strain evidence="9">cv. DH-PKW</strain>
        <tissue evidence="8">Leaves</tissue>
    </source>
</reference>
<evidence type="ECO:0000256" key="2">
    <source>
        <dbReference type="ARBA" id="ARBA00005510"/>
    </source>
</evidence>
<dbReference type="PANTHER" id="PTHR12565">
    <property type="entry name" value="STEROL REGULATORY ELEMENT-BINDING PROTEIN"/>
    <property type="match status" value="1"/>
</dbReference>
<feature type="compositionally biased region" description="Basic and acidic residues" evidence="6">
    <location>
        <begin position="115"/>
        <end position="135"/>
    </location>
</feature>
<evidence type="ECO:0000256" key="6">
    <source>
        <dbReference type="SAM" id="MobiDB-lite"/>
    </source>
</evidence>
<dbReference type="SMART" id="SM00353">
    <property type="entry name" value="HLH"/>
    <property type="match status" value="1"/>
</dbReference>
<dbReference type="InterPro" id="IPR024097">
    <property type="entry name" value="bHLH_ZIP_TF"/>
</dbReference>
<dbReference type="Proteomes" id="UP000317650">
    <property type="component" value="Chromosome 6"/>
</dbReference>
<feature type="domain" description="BHLH" evidence="7">
    <location>
        <begin position="142"/>
        <end position="215"/>
    </location>
</feature>
<keyword evidence="9" id="KW-1185">Reference proteome</keyword>
<dbReference type="GO" id="GO:0005634">
    <property type="term" value="C:nucleus"/>
    <property type="evidence" value="ECO:0007669"/>
    <property type="project" value="UniProtKB-SubCell"/>
</dbReference>
<dbReference type="GO" id="GO:0003700">
    <property type="term" value="F:DNA-binding transcription factor activity"/>
    <property type="evidence" value="ECO:0007669"/>
    <property type="project" value="TreeGrafter"/>
</dbReference>
<dbReference type="EMBL" id="PYDT01000009">
    <property type="protein sequence ID" value="THU49526.1"/>
    <property type="molecule type" value="Genomic_DNA"/>
</dbReference>
<comment type="caution">
    <text evidence="8">The sequence shown here is derived from an EMBL/GenBank/DDBJ whole genome shotgun (WGS) entry which is preliminary data.</text>
</comment>
<dbReference type="SUPFAM" id="SSF47459">
    <property type="entry name" value="HLH, helix-loop-helix DNA-binding domain"/>
    <property type="match status" value="1"/>
</dbReference>
<dbReference type="PANTHER" id="PTHR12565:SF367">
    <property type="entry name" value="TRANSCRIPTION FACTOR BHLH75"/>
    <property type="match status" value="1"/>
</dbReference>
<dbReference type="AlphaFoldDB" id="A0A4V4H3T7"/>
<sequence>MDPSWELMSLLEELNGSVMGIPGVDENYLFHQAELCVPYPDHLSGSLSAICQTPIPQPQAVARRAGQSQGDRERKDIEAPDASNQHSPVAPPETRVTEVKMKSSNKNVCSAKISGNEKRSRGDSKEAEKPKEVVHVRARRGQATDSHSLAERVRRKRINERMRCLQGLVPCCHKVIIAGESKLGSCDSVAHIAPVALAMGTARTLDEIINYVQSLQNQVEFLSMKLSAASSFYGYLFDMETIATPQVMYACTEALKCMYTSHVSFWITQFV</sequence>
<comment type="similarity">
    <text evidence="2">Belongs to the bHLH protein family.</text>
</comment>
<keyword evidence="4" id="KW-0804">Transcription</keyword>
<dbReference type="Gene3D" id="4.10.280.10">
    <property type="entry name" value="Helix-loop-helix DNA-binding domain"/>
    <property type="match status" value="1"/>
</dbReference>
<dbReference type="GO" id="GO:0046983">
    <property type="term" value="F:protein dimerization activity"/>
    <property type="evidence" value="ECO:0007669"/>
    <property type="project" value="InterPro"/>
</dbReference>
<accession>A0A4V4H3T7</accession>
<gene>
    <name evidence="8" type="ORF">C4D60_Mb06t10490</name>
</gene>
<evidence type="ECO:0000256" key="3">
    <source>
        <dbReference type="ARBA" id="ARBA00023015"/>
    </source>
</evidence>
<evidence type="ECO:0000256" key="1">
    <source>
        <dbReference type="ARBA" id="ARBA00004123"/>
    </source>
</evidence>
<evidence type="ECO:0000313" key="9">
    <source>
        <dbReference type="Proteomes" id="UP000317650"/>
    </source>
</evidence>
<evidence type="ECO:0000313" key="8">
    <source>
        <dbReference type="EMBL" id="THU49526.1"/>
    </source>
</evidence>
<dbReference type="InterPro" id="IPR036638">
    <property type="entry name" value="HLH_DNA-bd_sf"/>
</dbReference>
<keyword evidence="3" id="KW-0805">Transcription regulation</keyword>
<keyword evidence="5" id="KW-0539">Nucleus</keyword>
<proteinExistence type="inferred from homology"/>
<evidence type="ECO:0000256" key="4">
    <source>
        <dbReference type="ARBA" id="ARBA00023163"/>
    </source>
</evidence>
<name>A0A4V4H3T7_MUSBA</name>
<dbReference type="PROSITE" id="PS50888">
    <property type="entry name" value="BHLH"/>
    <property type="match status" value="1"/>
</dbReference>
<evidence type="ECO:0000256" key="5">
    <source>
        <dbReference type="ARBA" id="ARBA00023242"/>
    </source>
</evidence>
<protein>
    <recommendedName>
        <fullName evidence="7">BHLH domain-containing protein</fullName>
    </recommendedName>
</protein>
<feature type="region of interest" description="Disordered" evidence="6">
    <location>
        <begin position="58"/>
        <end position="148"/>
    </location>
</feature>
<dbReference type="InterPro" id="IPR011598">
    <property type="entry name" value="bHLH_dom"/>
</dbReference>